<reference evidence="2 3" key="2">
    <citation type="journal article" date="2016" name="Int. J. Syst. Evol. Microbiol.">
        <title>Bacillus gobiensis sp. nov., isolated from a soil sample.</title>
        <authorList>
            <person name="Liu B."/>
            <person name="Liu G.H."/>
            <person name="Cetin S."/>
            <person name="Schumann P."/>
            <person name="Pan Z.Z."/>
            <person name="Chen Q.Q."/>
        </authorList>
    </citation>
    <scope>NUCLEOTIDE SEQUENCE [LARGE SCALE GENOMIC DNA]</scope>
    <source>
        <strain evidence="2 3">FJAT-4402</strain>
    </source>
</reference>
<reference evidence="3" key="1">
    <citation type="submission" date="2015-08" db="EMBL/GenBank/DDBJ databases">
        <title>Genome sequencing project for genomic taxonomy and phylogenomics of Bacillus-like bacteria.</title>
        <authorList>
            <person name="Liu B."/>
            <person name="Wang J."/>
            <person name="Zhu Y."/>
            <person name="Liu G."/>
            <person name="Chen Q."/>
            <person name="Chen Z."/>
            <person name="Lan J."/>
            <person name="Che J."/>
            <person name="Ge C."/>
            <person name="Shi H."/>
            <person name="Pan Z."/>
            <person name="Liu X."/>
        </authorList>
    </citation>
    <scope>NUCLEOTIDE SEQUENCE [LARGE SCALE GENOMIC DNA]</scope>
    <source>
        <strain evidence="3">FJAT-4402</strain>
    </source>
</reference>
<name>A0A0M4FIK0_9BACI</name>
<evidence type="ECO:0000313" key="2">
    <source>
        <dbReference type="EMBL" id="ALC82749.1"/>
    </source>
</evidence>
<dbReference type="SUPFAM" id="SSF109854">
    <property type="entry name" value="DinB/YfiT-like putative metalloenzymes"/>
    <property type="match status" value="1"/>
</dbReference>
<dbReference type="Gene3D" id="1.20.120.450">
    <property type="entry name" value="dinb family like domain"/>
    <property type="match status" value="1"/>
</dbReference>
<dbReference type="InterPro" id="IPR024775">
    <property type="entry name" value="DinB-like"/>
</dbReference>
<dbReference type="InterPro" id="IPR034660">
    <property type="entry name" value="DinB/YfiT-like"/>
</dbReference>
<evidence type="ECO:0000259" key="1">
    <source>
        <dbReference type="Pfam" id="PF12867"/>
    </source>
</evidence>
<dbReference type="OrthoDB" id="4295522at2"/>
<dbReference type="RefSeq" id="WP_053604560.1">
    <property type="nucleotide sequence ID" value="NZ_CP012600.1"/>
</dbReference>
<dbReference type="EMBL" id="CP012600">
    <property type="protein sequence ID" value="ALC82749.1"/>
    <property type="molecule type" value="Genomic_DNA"/>
</dbReference>
<protein>
    <submittedName>
        <fullName evidence="2">Formate dehydrogenase</fullName>
    </submittedName>
</protein>
<feature type="domain" description="DinB-like" evidence="1">
    <location>
        <begin position="8"/>
        <end position="140"/>
    </location>
</feature>
<dbReference type="STRING" id="1441095.AM592_15030"/>
<dbReference type="AlphaFoldDB" id="A0A0M4FIK0"/>
<accession>A0A0M4FIK0</accession>
<dbReference type="Proteomes" id="UP000067625">
    <property type="component" value="Chromosome"/>
</dbReference>
<gene>
    <name evidence="2" type="ORF">AM592_15030</name>
</gene>
<dbReference type="Pfam" id="PF12867">
    <property type="entry name" value="DinB_2"/>
    <property type="match status" value="1"/>
</dbReference>
<sequence length="154" mass="17493">MNHLLFKQFEMTRGWLIEAAESVSQEKAKVQPDGFNNTIQWHIGHVLTVTDQLMFGISDNTIHLPAHYVELFATGTQPTDWKAEAPSLDELITKLKDQPVHLQQLPSERLNDAFETPFLGHKTFGEITGFVIVHEAIHIGKIEEMKRVIEHSGL</sequence>
<organism evidence="2 3">
    <name type="scientific">Bacillus gobiensis</name>
    <dbReference type="NCBI Taxonomy" id="1441095"/>
    <lineage>
        <taxon>Bacteria</taxon>
        <taxon>Bacillati</taxon>
        <taxon>Bacillota</taxon>
        <taxon>Bacilli</taxon>
        <taxon>Bacillales</taxon>
        <taxon>Bacillaceae</taxon>
        <taxon>Bacillus</taxon>
    </lineage>
</organism>
<keyword evidence="3" id="KW-1185">Reference proteome</keyword>
<evidence type="ECO:0000313" key="3">
    <source>
        <dbReference type="Proteomes" id="UP000067625"/>
    </source>
</evidence>
<proteinExistence type="predicted"/>
<dbReference type="PATRIC" id="fig|1441095.3.peg.3317"/>